<proteinExistence type="inferred from homology"/>
<dbReference type="GO" id="GO:0030170">
    <property type="term" value="F:pyridoxal phosphate binding"/>
    <property type="evidence" value="ECO:0007669"/>
    <property type="project" value="UniProtKB-UniRule"/>
</dbReference>
<accession>A0A4Q5MWZ4</accession>
<feature type="modified residue" description="N6-(pyridoxal phosphate)lysine" evidence="2 3">
    <location>
        <position position="43"/>
    </location>
</feature>
<name>A0A4Q5MWZ4_9MICO</name>
<gene>
    <name evidence="6" type="ORF">EUA98_15110</name>
</gene>
<dbReference type="HAMAP" id="MF_02087">
    <property type="entry name" value="PLP_homeostasis"/>
    <property type="match status" value="1"/>
</dbReference>
<dbReference type="InterPro" id="IPR011078">
    <property type="entry name" value="PyrdxlP_homeostasis"/>
</dbReference>
<dbReference type="PANTHER" id="PTHR10146:SF14">
    <property type="entry name" value="PYRIDOXAL PHOSPHATE HOMEOSTASIS PROTEIN"/>
    <property type="match status" value="1"/>
</dbReference>
<dbReference type="PIRSF" id="PIRSF004848">
    <property type="entry name" value="YBL036c_PLPDEIII"/>
    <property type="match status" value="1"/>
</dbReference>
<keyword evidence="1 2" id="KW-0663">Pyridoxal phosphate</keyword>
<protein>
    <recommendedName>
        <fullName evidence="2">Pyridoxal phosphate homeostasis protein</fullName>
        <shortName evidence="2">PLP homeostasis protein</shortName>
    </recommendedName>
</protein>
<reference evidence="6 7" key="1">
    <citation type="submission" date="2019-01" db="EMBL/GenBank/DDBJ databases">
        <title>Novel species of Cellulomonas.</title>
        <authorList>
            <person name="Liu Q."/>
            <person name="Xin Y.-H."/>
        </authorList>
    </citation>
    <scope>NUCLEOTIDE SEQUENCE [LARGE SCALE GENOMIC DNA]</scope>
    <source>
        <strain evidence="6 7">HLT2-17</strain>
    </source>
</reference>
<dbReference type="InterPro" id="IPR029066">
    <property type="entry name" value="PLP-binding_barrel"/>
</dbReference>
<dbReference type="InterPro" id="IPR001608">
    <property type="entry name" value="Ala_racemase_N"/>
</dbReference>
<evidence type="ECO:0000313" key="6">
    <source>
        <dbReference type="EMBL" id="RYV50119.1"/>
    </source>
</evidence>
<dbReference type="NCBIfam" id="TIGR00044">
    <property type="entry name" value="YggS family pyridoxal phosphate-dependent enzyme"/>
    <property type="match status" value="1"/>
</dbReference>
<evidence type="ECO:0000313" key="7">
    <source>
        <dbReference type="Proteomes" id="UP000293764"/>
    </source>
</evidence>
<evidence type="ECO:0000259" key="5">
    <source>
        <dbReference type="Pfam" id="PF01168"/>
    </source>
</evidence>
<evidence type="ECO:0000256" key="2">
    <source>
        <dbReference type="HAMAP-Rule" id="MF_02087"/>
    </source>
</evidence>
<comment type="cofactor">
    <cofactor evidence="3">
        <name>pyridoxal 5'-phosphate</name>
        <dbReference type="ChEBI" id="CHEBI:597326"/>
    </cofactor>
</comment>
<dbReference type="CDD" id="cd00635">
    <property type="entry name" value="PLPDE_III_YBL036c_like"/>
    <property type="match status" value="1"/>
</dbReference>
<organism evidence="6 7">
    <name type="scientific">Pengzhenrongella frigida</name>
    <dbReference type="NCBI Taxonomy" id="1259133"/>
    <lineage>
        <taxon>Bacteria</taxon>
        <taxon>Bacillati</taxon>
        <taxon>Actinomycetota</taxon>
        <taxon>Actinomycetes</taxon>
        <taxon>Micrococcales</taxon>
        <taxon>Pengzhenrongella</taxon>
    </lineage>
</organism>
<dbReference type="AlphaFoldDB" id="A0A4Q5MWZ4"/>
<dbReference type="OrthoDB" id="9804072at2"/>
<feature type="domain" description="Alanine racemase N-terminal" evidence="5">
    <location>
        <begin position="17"/>
        <end position="238"/>
    </location>
</feature>
<dbReference type="Proteomes" id="UP000293764">
    <property type="component" value="Unassembled WGS sequence"/>
</dbReference>
<evidence type="ECO:0000256" key="3">
    <source>
        <dbReference type="PIRSR" id="PIRSR004848-1"/>
    </source>
</evidence>
<evidence type="ECO:0000256" key="1">
    <source>
        <dbReference type="ARBA" id="ARBA00022898"/>
    </source>
</evidence>
<sequence length="239" mass="24376">MTDDDAHVAGIATRLGAVRARIAAAEHDAGRPAGAVRLLVATKTMPASLIRAAIGAGVDLIGENRVQELVAKGPELAGLGVEIHLIGHLQGNKANPALRWATCVQSVDSPEIAARLGERSAEAGRVLDVLIQVNVSGEPTKYGVLPDSATDFAGAVAGIPGLRLRGFMTIGANSPDAGLVRAGYAHLRELRDAVVGSGLAGTTDVTELSMGMSGDLELAIAEGATIVRVGTGVFGARPR</sequence>
<keyword evidence="7" id="KW-1185">Reference proteome</keyword>
<comment type="function">
    <text evidence="2">Pyridoxal 5'-phosphate (PLP)-binding protein, which is involved in PLP homeostasis.</text>
</comment>
<dbReference type="Gene3D" id="3.20.20.10">
    <property type="entry name" value="Alanine racemase"/>
    <property type="match status" value="1"/>
</dbReference>
<comment type="similarity">
    <text evidence="2 4">Belongs to the pyridoxal phosphate-binding protein YggS/PROSC family.</text>
</comment>
<dbReference type="PANTHER" id="PTHR10146">
    <property type="entry name" value="PROLINE SYNTHETASE CO-TRANSCRIBED BACTERIAL HOMOLOG PROTEIN"/>
    <property type="match status" value="1"/>
</dbReference>
<dbReference type="EMBL" id="SDWW01000041">
    <property type="protein sequence ID" value="RYV50119.1"/>
    <property type="molecule type" value="Genomic_DNA"/>
</dbReference>
<dbReference type="Pfam" id="PF01168">
    <property type="entry name" value="Ala_racemase_N"/>
    <property type="match status" value="1"/>
</dbReference>
<evidence type="ECO:0000256" key="4">
    <source>
        <dbReference type="RuleBase" id="RU004514"/>
    </source>
</evidence>
<comment type="caution">
    <text evidence="6">The sequence shown here is derived from an EMBL/GenBank/DDBJ whole genome shotgun (WGS) entry which is preliminary data.</text>
</comment>
<dbReference type="RefSeq" id="WP_130103524.1">
    <property type="nucleotide sequence ID" value="NZ_SDWW01000041.1"/>
</dbReference>
<dbReference type="SUPFAM" id="SSF51419">
    <property type="entry name" value="PLP-binding barrel"/>
    <property type="match status" value="1"/>
</dbReference>